<organism evidence="4 5">
    <name type="scientific">Urbifossiella limnaea</name>
    <dbReference type="NCBI Taxonomy" id="2528023"/>
    <lineage>
        <taxon>Bacteria</taxon>
        <taxon>Pseudomonadati</taxon>
        <taxon>Planctomycetota</taxon>
        <taxon>Planctomycetia</taxon>
        <taxon>Gemmatales</taxon>
        <taxon>Gemmataceae</taxon>
        <taxon>Urbifossiella</taxon>
    </lineage>
</organism>
<protein>
    <submittedName>
        <fullName evidence="4">Putative efflux pump membrane fusion protein</fullName>
    </submittedName>
</protein>
<dbReference type="EMBL" id="CP036273">
    <property type="protein sequence ID" value="QDU21485.1"/>
    <property type="molecule type" value="Genomic_DNA"/>
</dbReference>
<evidence type="ECO:0000313" key="4">
    <source>
        <dbReference type="EMBL" id="QDU21485.1"/>
    </source>
</evidence>
<feature type="signal peptide" evidence="3">
    <location>
        <begin position="1"/>
        <end position="18"/>
    </location>
</feature>
<dbReference type="RefSeq" id="WP_145240477.1">
    <property type="nucleotide sequence ID" value="NZ_CP036273.1"/>
</dbReference>
<dbReference type="Gene3D" id="2.40.30.170">
    <property type="match status" value="1"/>
</dbReference>
<dbReference type="OrthoDB" id="9785187at2"/>
<gene>
    <name evidence="4" type="ORF">ETAA1_34520</name>
</gene>
<comment type="subcellular location">
    <subcellularLocation>
        <location evidence="1">Cell envelope</location>
    </subcellularLocation>
</comment>
<dbReference type="AlphaFoldDB" id="A0A517XVE1"/>
<keyword evidence="3" id="KW-0732">Signal</keyword>
<keyword evidence="5" id="KW-1185">Reference proteome</keyword>
<dbReference type="PANTHER" id="PTHR32347:SF27">
    <property type="entry name" value="RND EFFLUX PUMP MEMBRANE FUSION PROTEIN BARREL-SANDWICH DOMAIN-CONTAINING PROTEIN"/>
    <property type="match status" value="1"/>
</dbReference>
<dbReference type="InterPro" id="IPR050465">
    <property type="entry name" value="UPF0194_transport"/>
</dbReference>
<proteinExistence type="predicted"/>
<evidence type="ECO:0000313" key="5">
    <source>
        <dbReference type="Proteomes" id="UP000319576"/>
    </source>
</evidence>
<evidence type="ECO:0000256" key="3">
    <source>
        <dbReference type="SAM" id="SignalP"/>
    </source>
</evidence>
<accession>A0A517XVE1</accession>
<evidence type="ECO:0000256" key="2">
    <source>
        <dbReference type="ARBA" id="ARBA00023054"/>
    </source>
</evidence>
<dbReference type="Gene3D" id="2.40.50.100">
    <property type="match status" value="1"/>
</dbReference>
<dbReference type="GO" id="GO:0030313">
    <property type="term" value="C:cell envelope"/>
    <property type="evidence" value="ECO:0007669"/>
    <property type="project" value="UniProtKB-SubCell"/>
</dbReference>
<name>A0A517XVE1_9BACT</name>
<dbReference type="Proteomes" id="UP000319576">
    <property type="component" value="Chromosome"/>
</dbReference>
<sequence length="355" mass="37989" precursor="true">MFTRYALPALAVVSFSFAVVQMTKAQQKAPPVSPTVEPARAPYQTAVSGAGLVEPETENIRVGVNLPGVVKVVHVRVGQEVKPGEPLFELDDRQLLAEQAIRRATLASARASLQKLQEMPRAEELPPLRAKVAEARASLDDKVKQYARLQRAGGGVSDEELIGRQMAVEVGKAQVAKAEADLALTEAGAWQADKLVAAAAVAQAEAQLAQSATELMRLKVTAPWMSAPDGAAVTFRVLQVNVRPGEYVATAPGTAMVALGTVGRLHVRVDIDENDIPRFRAGIPGTASPRGNPRTTFPLRFVRVEPFVIPKRSLTGGNTERVDTRVLQVIYAIDSPNPGLYVGQQMDVSLNAATP</sequence>
<reference evidence="4 5" key="1">
    <citation type="submission" date="2019-02" db="EMBL/GenBank/DDBJ databases">
        <title>Deep-cultivation of Planctomycetes and their phenomic and genomic characterization uncovers novel biology.</title>
        <authorList>
            <person name="Wiegand S."/>
            <person name="Jogler M."/>
            <person name="Boedeker C."/>
            <person name="Pinto D."/>
            <person name="Vollmers J."/>
            <person name="Rivas-Marin E."/>
            <person name="Kohn T."/>
            <person name="Peeters S.H."/>
            <person name="Heuer A."/>
            <person name="Rast P."/>
            <person name="Oberbeckmann S."/>
            <person name="Bunk B."/>
            <person name="Jeske O."/>
            <person name="Meyerdierks A."/>
            <person name="Storesund J.E."/>
            <person name="Kallscheuer N."/>
            <person name="Luecker S."/>
            <person name="Lage O.M."/>
            <person name="Pohl T."/>
            <person name="Merkel B.J."/>
            <person name="Hornburger P."/>
            <person name="Mueller R.-W."/>
            <person name="Bruemmer F."/>
            <person name="Labrenz M."/>
            <person name="Spormann A.M."/>
            <person name="Op den Camp H."/>
            <person name="Overmann J."/>
            <person name="Amann R."/>
            <person name="Jetten M.S.M."/>
            <person name="Mascher T."/>
            <person name="Medema M.H."/>
            <person name="Devos D.P."/>
            <person name="Kaster A.-K."/>
            <person name="Ovreas L."/>
            <person name="Rohde M."/>
            <person name="Galperin M.Y."/>
            <person name="Jogler C."/>
        </authorList>
    </citation>
    <scope>NUCLEOTIDE SEQUENCE [LARGE SCALE GENOMIC DNA]</scope>
    <source>
        <strain evidence="4 5">ETA_A1</strain>
    </source>
</reference>
<dbReference type="KEGG" id="uli:ETAA1_34520"/>
<keyword evidence="2" id="KW-0175">Coiled coil</keyword>
<dbReference type="SUPFAM" id="SSF111369">
    <property type="entry name" value="HlyD-like secretion proteins"/>
    <property type="match status" value="2"/>
</dbReference>
<evidence type="ECO:0000256" key="1">
    <source>
        <dbReference type="ARBA" id="ARBA00004196"/>
    </source>
</evidence>
<dbReference type="PANTHER" id="PTHR32347">
    <property type="entry name" value="EFFLUX SYSTEM COMPONENT YKNX-RELATED"/>
    <property type="match status" value="1"/>
</dbReference>
<feature type="chain" id="PRO_5022089349" evidence="3">
    <location>
        <begin position="19"/>
        <end position="355"/>
    </location>
</feature>